<keyword evidence="2" id="KW-1185">Reference proteome</keyword>
<sequence>MRETEEERPGRTAHDRAVDQIEAVLQRAFQGEAGTQRLSRIIKALDKRQSPTMEEGSLRDHLAAAIAEIDLIRERAHRRGVPLEGWLSGVADDISATGSAPDNAALETVFSLVGRMAAYPARTLCAQAGVARANVHILTG</sequence>
<dbReference type="KEGG" id="sflv:IC614_01760"/>
<dbReference type="AlphaFoldDB" id="A0A7T2GK67"/>
<evidence type="ECO:0000313" key="1">
    <source>
        <dbReference type="EMBL" id="QPQ55364.1"/>
    </source>
</evidence>
<dbReference type="RefSeq" id="WP_200972039.1">
    <property type="nucleotide sequence ID" value="NZ_CP065592.1"/>
</dbReference>
<reference evidence="1 2" key="1">
    <citation type="submission" date="2020-11" db="EMBL/GenBank/DDBJ databases">
        <title>Genome seq and assembly of Sphingosinicella sp.</title>
        <authorList>
            <person name="Chhetri G."/>
        </authorList>
    </citation>
    <scope>NUCLEOTIDE SEQUENCE [LARGE SCALE GENOMIC DNA]</scope>
    <source>
        <strain evidence="1 2">UDD2</strain>
    </source>
</reference>
<gene>
    <name evidence="1" type="ORF">IC614_01760</name>
</gene>
<protein>
    <submittedName>
        <fullName evidence="1">Uncharacterized protein</fullName>
    </submittedName>
</protein>
<dbReference type="EMBL" id="CP065592">
    <property type="protein sequence ID" value="QPQ55364.1"/>
    <property type="molecule type" value="Genomic_DNA"/>
</dbReference>
<dbReference type="Proteomes" id="UP000594873">
    <property type="component" value="Chromosome"/>
</dbReference>
<proteinExistence type="predicted"/>
<evidence type="ECO:0000313" key="2">
    <source>
        <dbReference type="Proteomes" id="UP000594873"/>
    </source>
</evidence>
<accession>A0A7T2GK67</accession>
<name>A0A7T2GK67_9SPHN</name>
<organism evidence="1 2">
    <name type="scientific">Allosphingosinicella flava</name>
    <dbReference type="NCBI Taxonomy" id="2771430"/>
    <lineage>
        <taxon>Bacteria</taxon>
        <taxon>Pseudomonadati</taxon>
        <taxon>Pseudomonadota</taxon>
        <taxon>Alphaproteobacteria</taxon>
        <taxon>Sphingomonadales</taxon>
        <taxon>Sphingomonadaceae</taxon>
        <taxon>Allosphingosinicella</taxon>
    </lineage>
</organism>